<accession>A0A8J3Y092</accession>
<dbReference type="PANTHER" id="PTHR44942:SF4">
    <property type="entry name" value="METHYLTRANSFERASE TYPE 11 DOMAIN-CONTAINING PROTEIN"/>
    <property type="match status" value="1"/>
</dbReference>
<dbReference type="SUPFAM" id="SSF53335">
    <property type="entry name" value="S-adenosyl-L-methionine-dependent methyltransferases"/>
    <property type="match status" value="1"/>
</dbReference>
<keyword evidence="1 5" id="KW-0489">Methyltransferase</keyword>
<dbReference type="Pfam" id="PF13649">
    <property type="entry name" value="Methyltransf_25"/>
    <property type="match status" value="1"/>
</dbReference>
<dbReference type="Proteomes" id="UP000605992">
    <property type="component" value="Unassembled WGS sequence"/>
</dbReference>
<organism evidence="5 6">
    <name type="scientific">Planotetraspora thailandica</name>
    <dbReference type="NCBI Taxonomy" id="487172"/>
    <lineage>
        <taxon>Bacteria</taxon>
        <taxon>Bacillati</taxon>
        <taxon>Actinomycetota</taxon>
        <taxon>Actinomycetes</taxon>
        <taxon>Streptosporangiales</taxon>
        <taxon>Streptosporangiaceae</taxon>
        <taxon>Planotetraspora</taxon>
    </lineage>
</organism>
<comment type="caution">
    <text evidence="5">The sequence shown here is derived from an EMBL/GenBank/DDBJ whole genome shotgun (WGS) entry which is preliminary data.</text>
</comment>
<evidence type="ECO:0000256" key="1">
    <source>
        <dbReference type="ARBA" id="ARBA00022603"/>
    </source>
</evidence>
<dbReference type="InterPro" id="IPR051052">
    <property type="entry name" value="Diverse_substrate_MTase"/>
</dbReference>
<keyword evidence="6" id="KW-1185">Reference proteome</keyword>
<gene>
    <name evidence="5" type="ORF">Pth03_68190</name>
</gene>
<evidence type="ECO:0000259" key="4">
    <source>
        <dbReference type="SMART" id="SM00650"/>
    </source>
</evidence>
<feature type="domain" description="Ribosomal RNA adenine methylase transferase N-terminal" evidence="4">
    <location>
        <begin position="30"/>
        <end position="172"/>
    </location>
</feature>
<dbReference type="SMART" id="SM00650">
    <property type="entry name" value="rADc"/>
    <property type="match status" value="1"/>
</dbReference>
<keyword evidence="2" id="KW-0808">Transferase</keyword>
<keyword evidence="3" id="KW-0949">S-adenosyl-L-methionine</keyword>
<evidence type="ECO:0000256" key="2">
    <source>
        <dbReference type="ARBA" id="ARBA00022679"/>
    </source>
</evidence>
<protein>
    <submittedName>
        <fullName evidence="5">Methyltransferase type 11</fullName>
    </submittedName>
</protein>
<dbReference type="AlphaFoldDB" id="A0A8J3Y092"/>
<dbReference type="InterPro" id="IPR020598">
    <property type="entry name" value="rRNA_Ade_methylase_Trfase_N"/>
</dbReference>
<sequence>MAGDRNTLRRTFTEDPALYDRARPGYPPELFDEIAPGSRVLEIGCGTGQATVPLAERGCQVVAVELGAEMAAFARRKLAGFPQVEVVNAAFEDWPLPPEPFDVVLAATSFHWIDPAVRVAKTADALRPGGTLAVISTHHVSGGTAGFFADVQRCYEKFDPDTPPGLTLKPSTSLPSDAAEVDASGRFGVSRFRRYEWEFSYSTQEYLDVLSTYSNHRALPAEARAGLFGCISSLIDGRYGGRVVKRYLTLLRLSERR</sequence>
<dbReference type="GO" id="GO:0000179">
    <property type="term" value="F:rRNA (adenine-N6,N6-)-dimethyltransferase activity"/>
    <property type="evidence" value="ECO:0007669"/>
    <property type="project" value="InterPro"/>
</dbReference>
<dbReference type="InterPro" id="IPR029063">
    <property type="entry name" value="SAM-dependent_MTases_sf"/>
</dbReference>
<dbReference type="PANTHER" id="PTHR44942">
    <property type="entry name" value="METHYLTRANSF_11 DOMAIN-CONTAINING PROTEIN"/>
    <property type="match status" value="1"/>
</dbReference>
<name>A0A8J3Y092_9ACTN</name>
<dbReference type="Gene3D" id="3.40.50.150">
    <property type="entry name" value="Vaccinia Virus protein VP39"/>
    <property type="match status" value="1"/>
</dbReference>
<evidence type="ECO:0000313" key="6">
    <source>
        <dbReference type="Proteomes" id="UP000605992"/>
    </source>
</evidence>
<evidence type="ECO:0000256" key="3">
    <source>
        <dbReference type="ARBA" id="ARBA00022691"/>
    </source>
</evidence>
<dbReference type="EMBL" id="BOOR01000064">
    <property type="protein sequence ID" value="GII58430.1"/>
    <property type="molecule type" value="Genomic_DNA"/>
</dbReference>
<evidence type="ECO:0000313" key="5">
    <source>
        <dbReference type="EMBL" id="GII58430.1"/>
    </source>
</evidence>
<dbReference type="InterPro" id="IPR041698">
    <property type="entry name" value="Methyltransf_25"/>
</dbReference>
<dbReference type="CDD" id="cd02440">
    <property type="entry name" value="AdoMet_MTases"/>
    <property type="match status" value="1"/>
</dbReference>
<proteinExistence type="predicted"/>
<dbReference type="RefSeq" id="WP_203948530.1">
    <property type="nucleotide sequence ID" value="NZ_BOOR01000064.1"/>
</dbReference>
<reference evidence="5" key="1">
    <citation type="submission" date="2021-01" db="EMBL/GenBank/DDBJ databases">
        <title>Whole genome shotgun sequence of Planotetraspora thailandica NBRC 104271.</title>
        <authorList>
            <person name="Komaki H."/>
            <person name="Tamura T."/>
        </authorList>
    </citation>
    <scope>NUCLEOTIDE SEQUENCE</scope>
    <source>
        <strain evidence="5">NBRC 104271</strain>
    </source>
</reference>